<dbReference type="InterPro" id="IPR001932">
    <property type="entry name" value="PPM-type_phosphatase-like_dom"/>
</dbReference>
<dbReference type="Gene3D" id="3.60.40.10">
    <property type="entry name" value="PPM-type phosphatase domain"/>
    <property type="match status" value="1"/>
</dbReference>
<dbReference type="InterPro" id="IPR001789">
    <property type="entry name" value="Sig_transdc_resp-reg_receiver"/>
</dbReference>
<name>A0A6M0S3C4_9CYAN</name>
<dbReference type="SMART" id="SM00448">
    <property type="entry name" value="REC"/>
    <property type="match status" value="1"/>
</dbReference>
<proteinExistence type="predicted"/>
<evidence type="ECO:0000256" key="1">
    <source>
        <dbReference type="ARBA" id="ARBA00022801"/>
    </source>
</evidence>
<dbReference type="GO" id="GO:0000160">
    <property type="term" value="P:phosphorelay signal transduction system"/>
    <property type="evidence" value="ECO:0007669"/>
    <property type="project" value="InterPro"/>
</dbReference>
<dbReference type="Proteomes" id="UP000473574">
    <property type="component" value="Unassembled WGS sequence"/>
</dbReference>
<reference evidence="4 5" key="1">
    <citation type="journal article" date="2020" name="Microb. Ecol.">
        <title>Ecogenomics of the Marine Benthic Filamentous Cyanobacterium Adonisia.</title>
        <authorList>
            <person name="Walter J.M."/>
            <person name="Coutinho F.H."/>
            <person name="Leomil L."/>
            <person name="Hargreaves P.I."/>
            <person name="Campeao M.E."/>
            <person name="Vieira V.V."/>
            <person name="Silva B.S."/>
            <person name="Fistarol G.O."/>
            <person name="Salomon P.S."/>
            <person name="Sawabe T."/>
            <person name="Mino S."/>
            <person name="Hosokawa M."/>
            <person name="Miyashita H."/>
            <person name="Maruyama F."/>
            <person name="van Verk M.C."/>
            <person name="Dutilh B.E."/>
            <person name="Thompson C.C."/>
            <person name="Thompson F.L."/>
        </authorList>
    </citation>
    <scope>NUCLEOTIDE SEQUENCE [LARGE SCALE GENOMIC DNA]</scope>
    <source>
        <strain evidence="4 5">CCMR0082</strain>
    </source>
</reference>
<evidence type="ECO:0000259" key="3">
    <source>
        <dbReference type="PROSITE" id="PS50110"/>
    </source>
</evidence>
<feature type="domain" description="Response regulatory" evidence="3">
    <location>
        <begin position="3"/>
        <end position="120"/>
    </location>
</feature>
<dbReference type="InterPro" id="IPR036457">
    <property type="entry name" value="PPM-type-like_dom_sf"/>
</dbReference>
<protein>
    <submittedName>
        <fullName evidence="4">Response regulator</fullName>
    </submittedName>
</protein>
<dbReference type="PROSITE" id="PS50110">
    <property type="entry name" value="RESPONSE_REGULATORY"/>
    <property type="match status" value="1"/>
</dbReference>
<organism evidence="4 5">
    <name type="scientific">Adonisia turfae CCMR0082</name>
    <dbReference type="NCBI Taxonomy" id="2304604"/>
    <lineage>
        <taxon>Bacteria</taxon>
        <taxon>Bacillati</taxon>
        <taxon>Cyanobacteriota</taxon>
        <taxon>Adonisia</taxon>
        <taxon>Adonisia turfae</taxon>
    </lineage>
</organism>
<accession>A0A6M0S3C4</accession>
<gene>
    <name evidence="4" type="ORF">D0962_08840</name>
</gene>
<dbReference type="GO" id="GO:0016791">
    <property type="term" value="F:phosphatase activity"/>
    <property type="evidence" value="ECO:0007669"/>
    <property type="project" value="TreeGrafter"/>
</dbReference>
<dbReference type="Pfam" id="PF00072">
    <property type="entry name" value="Response_reg"/>
    <property type="match status" value="1"/>
</dbReference>
<feature type="modified residue" description="4-aspartylphosphate" evidence="2">
    <location>
        <position position="52"/>
    </location>
</feature>
<evidence type="ECO:0000256" key="2">
    <source>
        <dbReference type="PROSITE-ProRule" id="PRU00169"/>
    </source>
</evidence>
<dbReference type="PANTHER" id="PTHR43156">
    <property type="entry name" value="STAGE II SPORULATION PROTEIN E-RELATED"/>
    <property type="match status" value="1"/>
</dbReference>
<dbReference type="Gene3D" id="3.40.50.2300">
    <property type="match status" value="1"/>
</dbReference>
<comment type="caution">
    <text evidence="4">The sequence shown here is derived from an EMBL/GenBank/DDBJ whole genome shotgun (WGS) entry which is preliminary data.</text>
</comment>
<sequence>MADILVIDDDPIIRRILQRMLQSQGYRVAIAETAADGLEQALVITPPVILCDWRLPGSIDGLEICRRLKEHPDLSMSSFLLITAHAETASRVEALEAGADDLLMKPIDMAELKARVKSGMRLCQLTRDLKEQKQYLENELAEAASYVQSLLPRDTDQPPVKIQTRFLPSQQLGGDCFDFYWLDPDYLVIYLLDVSGHGLGAALLSTSVLNVLRSQSLPGTNFYRPDKVLESLNNMFQMTAQNEKYFTIWYGVYNRVNRQLMYASAGHPPAVLLSPPPPPNTTDVTANSNGGGAPMAETMRLRTPGMPIGMMPGTTYTWKRCSIPDNSYLYIFSDGVYEVPETSLAETGEILGLDSFIDHIVKCPRPGQLDQLISHATMPSIDVGQDLSDDLSLLEINFS</sequence>
<dbReference type="InterPro" id="IPR011006">
    <property type="entry name" value="CheY-like_superfamily"/>
</dbReference>
<dbReference type="InterPro" id="IPR052016">
    <property type="entry name" value="Bact_Sigma-Reg"/>
</dbReference>
<keyword evidence="2" id="KW-0597">Phosphoprotein</keyword>
<dbReference type="SUPFAM" id="SSF52172">
    <property type="entry name" value="CheY-like"/>
    <property type="match status" value="1"/>
</dbReference>
<dbReference type="CDD" id="cd17574">
    <property type="entry name" value="REC_OmpR"/>
    <property type="match status" value="1"/>
</dbReference>
<dbReference type="SMART" id="SM00331">
    <property type="entry name" value="PP2C_SIG"/>
    <property type="match status" value="1"/>
</dbReference>
<dbReference type="EMBL" id="QZCE01000002">
    <property type="protein sequence ID" value="NEZ62886.1"/>
    <property type="molecule type" value="Genomic_DNA"/>
</dbReference>
<evidence type="ECO:0000313" key="4">
    <source>
        <dbReference type="EMBL" id="NEZ62886.1"/>
    </source>
</evidence>
<evidence type="ECO:0000313" key="5">
    <source>
        <dbReference type="Proteomes" id="UP000473574"/>
    </source>
</evidence>
<keyword evidence="1" id="KW-0378">Hydrolase</keyword>
<dbReference type="PANTHER" id="PTHR43156:SF9">
    <property type="entry name" value="HAMP DOMAIN-CONTAINING PROTEIN"/>
    <property type="match status" value="1"/>
</dbReference>
<dbReference type="Pfam" id="PF07228">
    <property type="entry name" value="SpoIIE"/>
    <property type="match status" value="1"/>
</dbReference>
<dbReference type="AlphaFoldDB" id="A0A6M0S3C4"/>